<gene>
    <name evidence="9" type="ORF">OKIOD_LOCUS1250</name>
</gene>
<feature type="transmembrane region" description="Helical" evidence="7">
    <location>
        <begin position="141"/>
        <end position="165"/>
    </location>
</feature>
<evidence type="ECO:0000256" key="1">
    <source>
        <dbReference type="ARBA" id="ARBA00004141"/>
    </source>
</evidence>
<feature type="transmembrane region" description="Helical" evidence="7">
    <location>
        <begin position="49"/>
        <end position="69"/>
    </location>
</feature>
<reference evidence="9 10" key="1">
    <citation type="submission" date="2021-04" db="EMBL/GenBank/DDBJ databases">
        <authorList>
            <person name="Bliznina A."/>
        </authorList>
    </citation>
    <scope>NUCLEOTIDE SEQUENCE [LARGE SCALE GENOMIC DNA]</scope>
</reference>
<evidence type="ECO:0000259" key="8">
    <source>
        <dbReference type="PROSITE" id="PS51225"/>
    </source>
</evidence>
<dbReference type="Proteomes" id="UP001158576">
    <property type="component" value="Chromosome PAR"/>
</dbReference>
<evidence type="ECO:0000313" key="9">
    <source>
        <dbReference type="EMBL" id="CAG5080723.1"/>
    </source>
</evidence>
<keyword evidence="4 5" id="KW-0472">Membrane</keyword>
<keyword evidence="2 5" id="KW-0812">Transmembrane</keyword>
<feature type="region of interest" description="Disordered" evidence="6">
    <location>
        <begin position="1"/>
        <end position="26"/>
    </location>
</feature>
<feature type="transmembrane region" description="Helical" evidence="7">
    <location>
        <begin position="116"/>
        <end position="135"/>
    </location>
</feature>
<feature type="transmembrane region" description="Helical" evidence="7">
    <location>
        <begin position="75"/>
        <end position="95"/>
    </location>
</feature>
<evidence type="ECO:0000256" key="6">
    <source>
        <dbReference type="SAM" id="MobiDB-lite"/>
    </source>
</evidence>
<keyword evidence="10" id="KW-1185">Reference proteome</keyword>
<evidence type="ECO:0000256" key="7">
    <source>
        <dbReference type="SAM" id="Phobius"/>
    </source>
</evidence>
<evidence type="ECO:0000256" key="4">
    <source>
        <dbReference type="ARBA" id="ARBA00023136"/>
    </source>
</evidence>
<dbReference type="EMBL" id="OU015568">
    <property type="protein sequence ID" value="CAG5080723.1"/>
    <property type="molecule type" value="Genomic_DNA"/>
</dbReference>
<evidence type="ECO:0000256" key="5">
    <source>
        <dbReference type="PROSITE-ProRule" id="PRU00581"/>
    </source>
</evidence>
<dbReference type="PROSITE" id="PS51225">
    <property type="entry name" value="MARVEL"/>
    <property type="match status" value="1"/>
</dbReference>
<evidence type="ECO:0000256" key="2">
    <source>
        <dbReference type="ARBA" id="ARBA00022692"/>
    </source>
</evidence>
<organism evidence="9 10">
    <name type="scientific">Oikopleura dioica</name>
    <name type="common">Tunicate</name>
    <dbReference type="NCBI Taxonomy" id="34765"/>
    <lineage>
        <taxon>Eukaryota</taxon>
        <taxon>Metazoa</taxon>
        <taxon>Chordata</taxon>
        <taxon>Tunicata</taxon>
        <taxon>Appendicularia</taxon>
        <taxon>Copelata</taxon>
        <taxon>Oikopleuridae</taxon>
        <taxon>Oikopleura</taxon>
    </lineage>
</organism>
<evidence type="ECO:0000256" key="3">
    <source>
        <dbReference type="ARBA" id="ARBA00022989"/>
    </source>
</evidence>
<accession>A0ABN7RPN8</accession>
<name>A0ABN7RPN8_OIKDI</name>
<comment type="subcellular location">
    <subcellularLocation>
        <location evidence="1">Membrane</location>
        <topology evidence="1">Multi-pass membrane protein</topology>
    </subcellularLocation>
</comment>
<feature type="compositionally biased region" description="Basic and acidic residues" evidence="6">
    <location>
        <begin position="176"/>
        <end position="197"/>
    </location>
</feature>
<sequence length="356" mass="39446">MAAEGQMTGQTMDRLQDKQDPETGEPMRPTFNFWKYELYLDDLKSIAGLVRLSHFALLLIMMIAAVAGGSPGAPFKFQIFLWLAGTAANAFFLVNDFSTSGAPDQLGSFKFTFVRMLAYFLLFLITVITSLAAWGNNGGIGALQAAGAIGTLAGISFGISAFFAYQAHSEYMSAEAEREAEAQKNSDSKTKAEKEAEGPPIDRTTKPNTISGNDFSDLHGQQHMEGDFNTLAHRSQMNSRELDYGERIGYRGQMQYNEPYEGSHPQIMDNPQPLATLSHRNDGLQRGFQQDDMRGDPYGMDMDPYGRDFSTLPRDQTLGVRGGFESHDNTDLQYPQDFQNDAMMLAKHRAGFGDDQ</sequence>
<feature type="domain" description="MARVEL" evidence="8">
    <location>
        <begin position="42"/>
        <end position="169"/>
    </location>
</feature>
<keyword evidence="3 7" id="KW-1133">Transmembrane helix</keyword>
<proteinExistence type="predicted"/>
<evidence type="ECO:0000313" key="10">
    <source>
        <dbReference type="Proteomes" id="UP001158576"/>
    </source>
</evidence>
<protein>
    <submittedName>
        <fullName evidence="9">Oidioi.mRNA.OKI2018_I69.PAR.g9692.t1.cds</fullName>
    </submittedName>
</protein>
<dbReference type="InterPro" id="IPR008253">
    <property type="entry name" value="Marvel"/>
</dbReference>
<feature type="region of interest" description="Disordered" evidence="6">
    <location>
        <begin position="176"/>
        <end position="221"/>
    </location>
</feature>